<dbReference type="InterPro" id="IPR057746">
    <property type="entry name" value="CpnT-like_N"/>
</dbReference>
<dbReference type="CDD" id="cd20695">
    <property type="entry name" value="CdiA-CT_5T87E_Ct"/>
    <property type="match status" value="1"/>
</dbReference>
<dbReference type="InterPro" id="IPR022385">
    <property type="entry name" value="Rhs_assc_core"/>
</dbReference>
<protein>
    <submittedName>
        <fullName evidence="6">DUF6531 domain-containing protein</fullName>
    </submittedName>
</protein>
<comment type="caution">
    <text evidence="6">The sequence shown here is derived from an EMBL/GenBank/DDBJ whole genome shotgun (WGS) entry which is preliminary data.</text>
</comment>
<accession>A0ABV9BLN6</accession>
<dbReference type="Gene3D" id="2.180.10.10">
    <property type="entry name" value="RHS repeat-associated core"/>
    <property type="match status" value="3"/>
</dbReference>
<dbReference type="InterPro" id="IPR045351">
    <property type="entry name" value="DUF6531"/>
</dbReference>
<evidence type="ECO:0000259" key="3">
    <source>
        <dbReference type="Pfam" id="PF20148"/>
    </source>
</evidence>
<evidence type="ECO:0000259" key="4">
    <source>
        <dbReference type="Pfam" id="PF25023"/>
    </source>
</evidence>
<name>A0ABV9BLN6_9ACTN</name>
<dbReference type="InterPro" id="IPR006530">
    <property type="entry name" value="YD"/>
</dbReference>
<dbReference type="InterPro" id="IPR056823">
    <property type="entry name" value="TEN-like_YD-shell"/>
</dbReference>
<organism evidence="6 7">
    <name type="scientific">Streptomyces ehimensis</name>
    <dbReference type="NCBI Taxonomy" id="68195"/>
    <lineage>
        <taxon>Bacteria</taxon>
        <taxon>Bacillati</taxon>
        <taxon>Actinomycetota</taxon>
        <taxon>Actinomycetes</taxon>
        <taxon>Kitasatosporales</taxon>
        <taxon>Streptomycetaceae</taxon>
        <taxon>Streptomyces</taxon>
    </lineage>
</organism>
<dbReference type="Pfam" id="PF05593">
    <property type="entry name" value="RHS_repeat"/>
    <property type="match status" value="7"/>
</dbReference>
<dbReference type="PANTHER" id="PTHR32305">
    <property type="match status" value="1"/>
</dbReference>
<reference evidence="7" key="1">
    <citation type="journal article" date="2019" name="Int. J. Syst. Evol. Microbiol.">
        <title>The Global Catalogue of Microorganisms (GCM) 10K type strain sequencing project: providing services to taxonomists for standard genome sequencing and annotation.</title>
        <authorList>
            <consortium name="The Broad Institute Genomics Platform"/>
            <consortium name="The Broad Institute Genome Sequencing Center for Infectious Disease"/>
            <person name="Wu L."/>
            <person name="Ma J."/>
        </authorList>
    </citation>
    <scope>NUCLEOTIDE SEQUENCE [LARGE SCALE GENOMIC DNA]</scope>
    <source>
        <strain evidence="7">CECT 8064</strain>
    </source>
</reference>
<dbReference type="InterPro" id="IPR031325">
    <property type="entry name" value="RHS_repeat"/>
</dbReference>
<keyword evidence="7" id="KW-1185">Reference proteome</keyword>
<feature type="domain" description="DUF6531" evidence="3">
    <location>
        <begin position="268"/>
        <end position="339"/>
    </location>
</feature>
<evidence type="ECO:0000256" key="2">
    <source>
        <dbReference type="SAM" id="MobiDB-lite"/>
    </source>
</evidence>
<dbReference type="InterPro" id="IPR050708">
    <property type="entry name" value="T6SS_VgrG/RHS"/>
</dbReference>
<dbReference type="Pfam" id="PF25023">
    <property type="entry name" value="TEN_YD-shell"/>
    <property type="match status" value="1"/>
</dbReference>
<feature type="domain" description="Outer membrane channel protein CpnT-like N-terminal" evidence="5">
    <location>
        <begin position="15"/>
        <end position="145"/>
    </location>
</feature>
<proteinExistence type="predicted"/>
<evidence type="ECO:0000313" key="6">
    <source>
        <dbReference type="EMBL" id="MFC4514655.1"/>
    </source>
</evidence>
<dbReference type="PANTHER" id="PTHR32305:SF15">
    <property type="entry name" value="PROTEIN RHSA-RELATED"/>
    <property type="match status" value="1"/>
</dbReference>
<evidence type="ECO:0000259" key="5">
    <source>
        <dbReference type="Pfam" id="PF25547"/>
    </source>
</evidence>
<keyword evidence="1" id="KW-0677">Repeat</keyword>
<gene>
    <name evidence="6" type="ORF">ACFPEN_17110</name>
</gene>
<dbReference type="Pfam" id="PF25547">
    <property type="entry name" value="WXG100_2"/>
    <property type="match status" value="1"/>
</dbReference>
<feature type="region of interest" description="Disordered" evidence="2">
    <location>
        <begin position="1314"/>
        <end position="1339"/>
    </location>
</feature>
<dbReference type="Proteomes" id="UP001595990">
    <property type="component" value="Unassembled WGS sequence"/>
</dbReference>
<dbReference type="EMBL" id="JBHSFS010000007">
    <property type="protein sequence ID" value="MFC4514655.1"/>
    <property type="molecule type" value="Genomic_DNA"/>
</dbReference>
<evidence type="ECO:0000256" key="1">
    <source>
        <dbReference type="ARBA" id="ARBA00022737"/>
    </source>
</evidence>
<dbReference type="NCBIfam" id="TIGR03696">
    <property type="entry name" value="Rhs_assc_core"/>
    <property type="match status" value="1"/>
</dbReference>
<evidence type="ECO:0000313" key="7">
    <source>
        <dbReference type="Proteomes" id="UP001595990"/>
    </source>
</evidence>
<dbReference type="NCBIfam" id="TIGR01643">
    <property type="entry name" value="YD_repeat_2x"/>
    <property type="match status" value="13"/>
</dbReference>
<dbReference type="Pfam" id="PF20148">
    <property type="entry name" value="DUF6531"/>
    <property type="match status" value="1"/>
</dbReference>
<feature type="domain" description="Teneurin-like YD-shell" evidence="4">
    <location>
        <begin position="782"/>
        <end position="936"/>
    </location>
</feature>
<sequence>MSVADEAKAVLEKLGLKWPDGDPGKLRKAATAWQTFADSVDDVRGPVNNAANSLIRNNKGEGIEAFQVFWSRYAGSGGKGWLSDIAEAAREMAKALDKLADAIEDAVNKLWTKIGIEAGVIVAGVGLAFLTAGLSTAASATAAAAVIELGATMGLAISTTVAEIAATTLVVAAFGGVEAVTVNLAVAQPMNIATGLQDGFSLDQINAAAKDGMIYGGAFGGTFAGAGVLTRNAAGVGSYRNLLKGVRPNLVEVPSASRTTSSLECVKDPIDVATGTMVLPQTDVTLPGALPLTIERTHLSTYRAGGWFGATWASTLDERVQLDAEGVVYAAADGMRLVYPVPKAGEPVLPVKGPRWPLEWNGRPDGALTVTDPVAGVVRSFGSPVPSEVPGAVQLPLESVRDRNDARIDVERTADGVPTALRHSGGYYVAVDTEGPRVTALRLLEEAPSPYERQGAPGRGTVLVRYAYDEAGNLTEVTNSSGRPLRFTYDADGRITSWTDRNGTSYGYDYDALGRVVRTEGSDGFLSGTLAYDDESLTTTETDSLGRQRLYRHNAECRVVEETDQLGHTTLTEWDSRGDVRLSVTDPLGRTTRYEYDEAGNLTSVVLPDGSTGRATYDALCRPVEVIEPGGATWRHTYDECGNLLTTADPAGAVTSYAYDDSGHLASITDALGGTRKVTCDAAGLPVAVGDPLGHSTVVRRDAFGRIVEATDPLGRTTRMAWTTEGKPIRRELPDGTHETWTWDGEGNLLTHTDAAGNTTTHTATHFDLPASRTEADGATYTFAYDTELRLTGVTNPQRLTWEYTYDEAGRLAAERDFNGRTLTYTHDAAGELVARTNGAGETLHFVRDMLGRVVEQRADTGETTTYVYDESGRLTRTANGDAEVVYERDVLGRPTAEVVNGRTFRYTYDALGRRTQRVTPSGLRSEWVYDAAGRPVELRGQDGVLVFAHDAAGRETERRLGDGAVLAQTWDERDRLLSQTVAARAADQLLQHRTYAYREDGYLTEIRELTSGTRRFDLDRTGRVTGVSAHGWTETYAYDAAGNLTHATAPGHAAGGKRDVHGTLVRRAGRTVHEHDAQGRLVRKTRKLLSGKSLTWTYTWDGEDRLRGAVTPEGSRWQYAYDPLGRRISKRRASDGAETLFSWDGTRLAEQTTPEGAVTTWDYAPGTHRPLTQTDHRPLVRAAGTSLIDEFAGELDRTRRFHAVITDQVGTPTELIATDGSLSWQHRTSLWGTRLPAPSPDNPVDCPLRFPGQYEDAETGLHYNYFRYYDVEVAGYLTPDPMGLEPAPNNYAYVSNPLSWLDPLGLGPCPPPLKFEASPKHGKTQRGTAAPEPANPQAALERSITFNPNTTRRVSADFETGEFSVFDETHNGTNIYHGHVRSWDELNPKMQSALRKAGLVTGKGKIKAPE</sequence>
<dbReference type="RefSeq" id="WP_417923056.1">
    <property type="nucleotide sequence ID" value="NZ_JBHSFS010000007.1"/>
</dbReference>